<evidence type="ECO:0000313" key="2">
    <source>
        <dbReference type="Proteomes" id="UP000636479"/>
    </source>
</evidence>
<dbReference type="GeneID" id="59351879"/>
<sequence>MGIKCSSQTLARNLEKIGFRVESAVSISDSLLAHLRPLFHLNCHSLSPTATRFSILAPFQPLHCPWWTLFPSGKKFSCLCILTSFVMAATSTPSGAKADDMGLRPTSFLVLDFEQLVALSPQPDIVLESRSRLASSTTWFSWDILRGHLSSAFLHRHRPHSSSRFHILNLHYRPLSRGREG</sequence>
<comment type="caution">
    <text evidence="1">The sequence shown here is derived from an EMBL/GenBank/DDBJ whole genome shotgun (WGS) entry which is preliminary data.</text>
</comment>
<dbReference type="Proteomes" id="UP000636479">
    <property type="component" value="Unassembled WGS sequence"/>
</dbReference>
<accession>A0A8H6S422</accession>
<name>A0A8H6S422_9AGAR</name>
<evidence type="ECO:0000313" key="1">
    <source>
        <dbReference type="EMBL" id="KAF7291447.1"/>
    </source>
</evidence>
<reference evidence="1" key="1">
    <citation type="submission" date="2020-05" db="EMBL/GenBank/DDBJ databases">
        <title>Mycena genomes resolve the evolution of fungal bioluminescence.</title>
        <authorList>
            <person name="Tsai I.J."/>
        </authorList>
    </citation>
    <scope>NUCLEOTIDE SEQUENCE</scope>
    <source>
        <strain evidence="1">171206Taipei</strain>
    </source>
</reference>
<organism evidence="1 2">
    <name type="scientific">Mycena indigotica</name>
    <dbReference type="NCBI Taxonomy" id="2126181"/>
    <lineage>
        <taxon>Eukaryota</taxon>
        <taxon>Fungi</taxon>
        <taxon>Dikarya</taxon>
        <taxon>Basidiomycota</taxon>
        <taxon>Agaricomycotina</taxon>
        <taxon>Agaricomycetes</taxon>
        <taxon>Agaricomycetidae</taxon>
        <taxon>Agaricales</taxon>
        <taxon>Marasmiineae</taxon>
        <taxon>Mycenaceae</taxon>
        <taxon>Mycena</taxon>
    </lineage>
</organism>
<dbReference type="RefSeq" id="XP_037214569.1">
    <property type="nucleotide sequence ID" value="XM_037369363.1"/>
</dbReference>
<gene>
    <name evidence="1" type="ORF">MIND_01289900</name>
</gene>
<dbReference type="AlphaFoldDB" id="A0A8H6S422"/>
<protein>
    <submittedName>
        <fullName evidence="1">Uncharacterized protein</fullName>
    </submittedName>
</protein>
<keyword evidence="2" id="KW-1185">Reference proteome</keyword>
<proteinExistence type="predicted"/>
<dbReference type="EMBL" id="JACAZF010000013">
    <property type="protein sequence ID" value="KAF7291447.1"/>
    <property type="molecule type" value="Genomic_DNA"/>
</dbReference>